<feature type="domain" description="DUF1559" evidence="2">
    <location>
        <begin position="40"/>
        <end position="342"/>
    </location>
</feature>
<evidence type="ECO:0000313" key="3">
    <source>
        <dbReference type="EMBL" id="TWT31191.1"/>
    </source>
</evidence>
<dbReference type="Pfam" id="PF07596">
    <property type="entry name" value="SBP_bac_10"/>
    <property type="match status" value="1"/>
</dbReference>
<evidence type="ECO:0000313" key="4">
    <source>
        <dbReference type="Proteomes" id="UP000316714"/>
    </source>
</evidence>
<proteinExistence type="predicted"/>
<dbReference type="RefSeq" id="WP_146568377.1">
    <property type="nucleotide sequence ID" value="NZ_SIHJ01000004.1"/>
</dbReference>
<name>A0A5C5UY70_9BACT</name>
<dbReference type="InterPro" id="IPR045584">
    <property type="entry name" value="Pilin-like"/>
</dbReference>
<dbReference type="PANTHER" id="PTHR30093">
    <property type="entry name" value="GENERAL SECRETION PATHWAY PROTEIN G"/>
    <property type="match status" value="1"/>
</dbReference>
<keyword evidence="4" id="KW-1185">Reference proteome</keyword>
<dbReference type="InterPro" id="IPR012902">
    <property type="entry name" value="N_methyl_site"/>
</dbReference>
<sequence length="377" mass="41024">MPAQLPAGRPRWPSAFTLVELLVVIAIIGVLVALLLPAVQSAREAARRAACVTNAKNISLATLNYHDTYKRFPAAMELNFLLPDGSKNQAVVGGGAPGKNPNQTTTALVDILPFMEEQPLHDRFDFTQPLSADINRDPRGTLIESYLCPSDSGSETPFRLEGGPDNWARSNYAVNSSIDHLFPGNYITRPFKKQPFENLYRWDDRQWTRGVMGCNLALSLKKITDGTSKTVLLGEVRIGLVDLDPRGVWALGWAGSSSLWGHSTDDAAGGPNTCQVGADNLVQGQQMVDAYGSEGYRQECMHPGALGSSLSSQATLRSRHPGGVHVAMCDGSARFMVDSIEAKVVDFDEGQIQEDGLRTFERLMASQDGQLIQDDSF</sequence>
<dbReference type="Gene3D" id="3.30.700.10">
    <property type="entry name" value="Glycoprotein, Type 4 Pilin"/>
    <property type="match status" value="1"/>
</dbReference>
<dbReference type="EMBL" id="SIHJ01000004">
    <property type="protein sequence ID" value="TWT31191.1"/>
    <property type="molecule type" value="Genomic_DNA"/>
</dbReference>
<protein>
    <recommendedName>
        <fullName evidence="2">DUF1559 domain-containing protein</fullName>
    </recommendedName>
</protein>
<comment type="caution">
    <text evidence="3">The sequence shown here is derived from an EMBL/GenBank/DDBJ whole genome shotgun (WGS) entry which is preliminary data.</text>
</comment>
<reference evidence="3 4" key="1">
    <citation type="submission" date="2019-02" db="EMBL/GenBank/DDBJ databases">
        <title>Deep-cultivation of Planctomycetes and their phenomic and genomic characterization uncovers novel biology.</title>
        <authorList>
            <person name="Wiegand S."/>
            <person name="Jogler M."/>
            <person name="Boedeker C."/>
            <person name="Pinto D."/>
            <person name="Vollmers J."/>
            <person name="Rivas-Marin E."/>
            <person name="Kohn T."/>
            <person name="Peeters S.H."/>
            <person name="Heuer A."/>
            <person name="Rast P."/>
            <person name="Oberbeckmann S."/>
            <person name="Bunk B."/>
            <person name="Jeske O."/>
            <person name="Meyerdierks A."/>
            <person name="Storesund J.E."/>
            <person name="Kallscheuer N."/>
            <person name="Luecker S."/>
            <person name="Lage O.M."/>
            <person name="Pohl T."/>
            <person name="Merkel B.J."/>
            <person name="Hornburger P."/>
            <person name="Mueller R.-W."/>
            <person name="Bruemmer F."/>
            <person name="Labrenz M."/>
            <person name="Spormann A.M."/>
            <person name="Op Den Camp H."/>
            <person name="Overmann J."/>
            <person name="Amann R."/>
            <person name="Jetten M.S.M."/>
            <person name="Mascher T."/>
            <person name="Medema M.H."/>
            <person name="Devos D.P."/>
            <person name="Kaster A.-K."/>
            <person name="Ovreas L."/>
            <person name="Rohde M."/>
            <person name="Galperin M.Y."/>
            <person name="Jogler C."/>
        </authorList>
    </citation>
    <scope>NUCLEOTIDE SEQUENCE [LARGE SCALE GENOMIC DNA]</scope>
    <source>
        <strain evidence="3 4">KOR34</strain>
    </source>
</reference>
<dbReference type="SUPFAM" id="SSF54523">
    <property type="entry name" value="Pili subunits"/>
    <property type="match status" value="1"/>
</dbReference>
<evidence type="ECO:0000259" key="2">
    <source>
        <dbReference type="Pfam" id="PF07596"/>
    </source>
</evidence>
<keyword evidence="1" id="KW-0812">Transmembrane</keyword>
<dbReference type="InterPro" id="IPR027558">
    <property type="entry name" value="Pre_pil_HX9DG_C"/>
</dbReference>
<organism evidence="3 4">
    <name type="scientific">Posidoniimonas corsicana</name>
    <dbReference type="NCBI Taxonomy" id="1938618"/>
    <lineage>
        <taxon>Bacteria</taxon>
        <taxon>Pseudomonadati</taxon>
        <taxon>Planctomycetota</taxon>
        <taxon>Planctomycetia</taxon>
        <taxon>Pirellulales</taxon>
        <taxon>Lacipirellulaceae</taxon>
        <taxon>Posidoniimonas</taxon>
    </lineage>
</organism>
<dbReference type="InterPro" id="IPR011453">
    <property type="entry name" value="DUF1559"/>
</dbReference>
<dbReference type="AlphaFoldDB" id="A0A5C5UY70"/>
<accession>A0A5C5UY70</accession>
<dbReference type="OrthoDB" id="275178at2"/>
<feature type="transmembrane region" description="Helical" evidence="1">
    <location>
        <begin position="15"/>
        <end position="39"/>
    </location>
</feature>
<dbReference type="NCBIfam" id="TIGR02532">
    <property type="entry name" value="IV_pilin_GFxxxE"/>
    <property type="match status" value="1"/>
</dbReference>
<dbReference type="Proteomes" id="UP000316714">
    <property type="component" value="Unassembled WGS sequence"/>
</dbReference>
<dbReference type="PANTHER" id="PTHR30093:SF2">
    <property type="entry name" value="TYPE II SECRETION SYSTEM PROTEIN H"/>
    <property type="match status" value="1"/>
</dbReference>
<keyword evidence="1" id="KW-0472">Membrane</keyword>
<gene>
    <name evidence="3" type="ORF">KOR34_45670</name>
</gene>
<evidence type="ECO:0000256" key="1">
    <source>
        <dbReference type="SAM" id="Phobius"/>
    </source>
</evidence>
<keyword evidence="1" id="KW-1133">Transmembrane helix</keyword>
<dbReference type="NCBIfam" id="TIGR04294">
    <property type="entry name" value="pre_pil_HX9DG"/>
    <property type="match status" value="1"/>
</dbReference>